<gene>
    <name evidence="2" type="ORF">H9S92_03485</name>
</gene>
<organism evidence="2 3">
    <name type="scientific">Neolewinella lacunae</name>
    <dbReference type="NCBI Taxonomy" id="1517758"/>
    <lineage>
        <taxon>Bacteria</taxon>
        <taxon>Pseudomonadati</taxon>
        <taxon>Bacteroidota</taxon>
        <taxon>Saprospiria</taxon>
        <taxon>Saprospirales</taxon>
        <taxon>Lewinellaceae</taxon>
        <taxon>Neolewinella</taxon>
    </lineage>
</organism>
<evidence type="ECO:0000313" key="2">
    <source>
        <dbReference type="EMBL" id="MBC6993210.1"/>
    </source>
</evidence>
<proteinExistence type="predicted"/>
<dbReference type="InterPro" id="IPR026444">
    <property type="entry name" value="Secre_tail"/>
</dbReference>
<dbReference type="AlphaFoldDB" id="A0A923PFN0"/>
<comment type="caution">
    <text evidence="2">The sequence shown here is derived from an EMBL/GenBank/DDBJ whole genome shotgun (WGS) entry which is preliminary data.</text>
</comment>
<dbReference type="Pfam" id="PF18962">
    <property type="entry name" value="Por_Secre_tail"/>
    <property type="match status" value="1"/>
</dbReference>
<accession>A0A923PFN0</accession>
<keyword evidence="3" id="KW-1185">Reference proteome</keyword>
<evidence type="ECO:0000313" key="3">
    <source>
        <dbReference type="Proteomes" id="UP000650081"/>
    </source>
</evidence>
<dbReference type="Proteomes" id="UP000650081">
    <property type="component" value="Unassembled WGS sequence"/>
</dbReference>
<feature type="domain" description="Secretion system C-terminal sorting" evidence="1">
    <location>
        <begin position="149"/>
        <end position="223"/>
    </location>
</feature>
<dbReference type="EMBL" id="JACSIT010000058">
    <property type="protein sequence ID" value="MBC6993210.1"/>
    <property type="molecule type" value="Genomic_DNA"/>
</dbReference>
<protein>
    <submittedName>
        <fullName evidence="2">T9SS type A sorting domain-containing protein</fullName>
    </submittedName>
</protein>
<evidence type="ECO:0000259" key="1">
    <source>
        <dbReference type="Pfam" id="PF18962"/>
    </source>
</evidence>
<name>A0A923PFN0_9BACT</name>
<dbReference type="NCBIfam" id="TIGR04183">
    <property type="entry name" value="Por_Secre_tail"/>
    <property type="match status" value="1"/>
</dbReference>
<sequence length="224" mass="25328">MRYLFLFFALVSVKQIVFSQSLLGNEWFVNEIKIVTDDTILVADIDNSELIDLSGLVYNFVTDSTYSAVNIEGDTVYGIWSQLDNNEISIDNYLGTIDFINDDVSVLKRMFEYSDGTGGTNIGLSLIYLGKERLVSSTSEINKLIGVNIYPNPTNNFVDIEYSGLSSRPVKLNIYDNLGRMVLKLDNLQSNSNLRLNVSNFNKGQFFFQFIFVDGIMVEKVLIK</sequence>
<reference evidence="2" key="1">
    <citation type="submission" date="2020-08" db="EMBL/GenBank/DDBJ databases">
        <title>Lewinella bacteria from marine environments.</title>
        <authorList>
            <person name="Zhong Y."/>
        </authorList>
    </citation>
    <scope>NUCLEOTIDE SEQUENCE</scope>
    <source>
        <strain evidence="2">KCTC 42187</strain>
    </source>
</reference>
<dbReference type="RefSeq" id="WP_187465329.1">
    <property type="nucleotide sequence ID" value="NZ_JACSIT010000058.1"/>
</dbReference>